<dbReference type="AlphaFoldDB" id="A0A1H6G529"/>
<dbReference type="EMBL" id="FNWL01000006">
    <property type="protein sequence ID" value="SEH18197.1"/>
    <property type="molecule type" value="Genomic_DNA"/>
</dbReference>
<protein>
    <submittedName>
        <fullName evidence="2">Uncharacterized protein</fullName>
    </submittedName>
</protein>
<proteinExistence type="predicted"/>
<organism evidence="2 3">
    <name type="scientific">Natronorubrum sediminis</name>
    <dbReference type="NCBI Taxonomy" id="640943"/>
    <lineage>
        <taxon>Archaea</taxon>
        <taxon>Methanobacteriati</taxon>
        <taxon>Methanobacteriota</taxon>
        <taxon>Stenosarchaea group</taxon>
        <taxon>Halobacteria</taxon>
        <taxon>Halobacteriales</taxon>
        <taxon>Natrialbaceae</taxon>
        <taxon>Natronorubrum</taxon>
    </lineage>
</organism>
<evidence type="ECO:0000256" key="1">
    <source>
        <dbReference type="SAM" id="MobiDB-lite"/>
    </source>
</evidence>
<dbReference type="Proteomes" id="UP000199112">
    <property type="component" value="Unassembled WGS sequence"/>
</dbReference>
<sequence>MWECKAECRSRRRFRRVDPRAFDQQAPSSKGPSDPTATVLLPRLTPGRPQLRPRLQGQRQAYRVRLDQPLRPHHRRGRSLPSSKRTRVRMHHVPRFTRVATIRFFRSRSVQSGGSSFYSFLEFGRTWTGRYVAPRTLGLVTELHRATRALRSAVGLTRTCFSRTQNKSRCQTPSHRQSLWRHKGINESVLVLGVSHDGPDAQNEFRSQRFIRITPAPVALTVAHRFAHVTRGRYRERQIFAVRTYRRC</sequence>
<gene>
    <name evidence="2" type="ORF">SAMN04487967_3737</name>
</gene>
<evidence type="ECO:0000313" key="2">
    <source>
        <dbReference type="EMBL" id="SEH18197.1"/>
    </source>
</evidence>
<accession>A0A1H6G529</accession>
<evidence type="ECO:0000313" key="3">
    <source>
        <dbReference type="Proteomes" id="UP000199112"/>
    </source>
</evidence>
<feature type="compositionally biased region" description="Low complexity" evidence="1">
    <location>
        <begin position="40"/>
        <end position="50"/>
    </location>
</feature>
<reference evidence="3" key="1">
    <citation type="submission" date="2016-10" db="EMBL/GenBank/DDBJ databases">
        <authorList>
            <person name="Varghese N."/>
            <person name="Submissions S."/>
        </authorList>
    </citation>
    <scope>NUCLEOTIDE SEQUENCE [LARGE SCALE GENOMIC DNA]</scope>
    <source>
        <strain evidence="3">CGMCC 1.8981</strain>
    </source>
</reference>
<feature type="region of interest" description="Disordered" evidence="1">
    <location>
        <begin position="16"/>
        <end position="50"/>
    </location>
</feature>
<name>A0A1H6G529_9EURY</name>
<keyword evidence="3" id="KW-1185">Reference proteome</keyword>